<comment type="caution">
    <text evidence="1">The sequence shown here is derived from an EMBL/GenBank/DDBJ whole genome shotgun (WGS) entry which is preliminary data.</text>
</comment>
<sequence>MDIEYLEYELEIIDLPESVVQTRDSLTDDAAAEAIFTKWFTDCRALNTTPSNPIASR</sequence>
<accession>A0ABX1QD83</accession>
<protein>
    <submittedName>
        <fullName evidence="1">Uncharacterized protein</fullName>
    </submittedName>
</protein>
<reference evidence="1 2" key="1">
    <citation type="submission" date="2019-12" db="EMBL/GenBank/DDBJ databases">
        <title>Comparative genomics gives insights into the taxonomy of the Azoarcus-Aromatoleum group and reveals separate origins of nif in the plant-associated Azoarcus and non-plant-associated Aromatoleum sub-groups.</title>
        <authorList>
            <person name="Lafos M."/>
            <person name="Maluk M."/>
            <person name="Batista M."/>
            <person name="Junghare M."/>
            <person name="Carmona M."/>
            <person name="Faoro H."/>
            <person name="Cruz L.M."/>
            <person name="Battistoni F."/>
            <person name="De Souza E."/>
            <person name="Pedrosa F."/>
            <person name="Chen W.-M."/>
            <person name="Poole P.S."/>
            <person name="Dixon R.A."/>
            <person name="James E.K."/>
        </authorList>
    </citation>
    <scope>NUCLEOTIDE SEQUENCE [LARGE SCALE GENOMIC DNA]</scope>
    <source>
        <strain evidence="1 2">22Lin</strain>
    </source>
</reference>
<dbReference type="EMBL" id="WTVQ01000031">
    <property type="protein sequence ID" value="NMG76373.1"/>
    <property type="molecule type" value="Genomic_DNA"/>
</dbReference>
<keyword evidence="2" id="KW-1185">Reference proteome</keyword>
<proteinExistence type="predicted"/>
<evidence type="ECO:0000313" key="2">
    <source>
        <dbReference type="Proteomes" id="UP000648984"/>
    </source>
</evidence>
<dbReference type="RefSeq" id="WP_169261519.1">
    <property type="nucleotide sequence ID" value="NZ_WTVQ01000031.1"/>
</dbReference>
<gene>
    <name evidence="1" type="ORF">GPA25_16560</name>
</gene>
<organism evidence="1 2">
    <name type="scientific">Aromatoleum diolicum</name>
    <dbReference type="NCBI Taxonomy" id="75796"/>
    <lineage>
        <taxon>Bacteria</taxon>
        <taxon>Pseudomonadati</taxon>
        <taxon>Pseudomonadota</taxon>
        <taxon>Betaproteobacteria</taxon>
        <taxon>Rhodocyclales</taxon>
        <taxon>Rhodocyclaceae</taxon>
        <taxon>Aromatoleum</taxon>
    </lineage>
</organism>
<dbReference type="Proteomes" id="UP000648984">
    <property type="component" value="Unassembled WGS sequence"/>
</dbReference>
<evidence type="ECO:0000313" key="1">
    <source>
        <dbReference type="EMBL" id="NMG76373.1"/>
    </source>
</evidence>
<name>A0ABX1QD83_9RHOO</name>